<evidence type="ECO:0000259" key="10">
    <source>
        <dbReference type="Pfam" id="PF11973"/>
    </source>
</evidence>
<dbReference type="RefSeq" id="WP_111566094.1">
    <property type="nucleotide sequence ID" value="NZ_QLMI01000002.1"/>
</dbReference>
<evidence type="ECO:0000259" key="9">
    <source>
        <dbReference type="Pfam" id="PF05896"/>
    </source>
</evidence>
<dbReference type="InterPro" id="IPR056148">
    <property type="entry name" value="NQRA_2nd"/>
</dbReference>
<evidence type="ECO:0000256" key="2">
    <source>
        <dbReference type="ARBA" id="ARBA00022967"/>
    </source>
</evidence>
<proteinExistence type="inferred from homology"/>
<comment type="catalytic activity">
    <reaction evidence="8">
        <text>a ubiquinone + n Na(+)(in) + NADH + H(+) = a ubiquinol + n Na(+)(out) + NAD(+)</text>
        <dbReference type="Rhea" id="RHEA:47748"/>
        <dbReference type="Rhea" id="RHEA-COMP:9565"/>
        <dbReference type="Rhea" id="RHEA-COMP:9566"/>
        <dbReference type="ChEBI" id="CHEBI:15378"/>
        <dbReference type="ChEBI" id="CHEBI:16389"/>
        <dbReference type="ChEBI" id="CHEBI:17976"/>
        <dbReference type="ChEBI" id="CHEBI:29101"/>
        <dbReference type="ChEBI" id="CHEBI:57540"/>
        <dbReference type="ChEBI" id="CHEBI:57945"/>
        <dbReference type="EC" id="7.2.1.1"/>
    </reaction>
</comment>
<comment type="caution">
    <text evidence="12">The sequence shown here is derived from an EMBL/GenBank/DDBJ whole genome shotgun (WGS) entry which is preliminary data.</text>
</comment>
<gene>
    <name evidence="8" type="primary">nqrA</name>
    <name evidence="12" type="ORF">B0I03_102151</name>
</gene>
<feature type="domain" description="Na(+)-translocating NADH-quinone reductase subunit A C-terminal" evidence="10">
    <location>
        <begin position="263"/>
        <end position="312"/>
    </location>
</feature>
<evidence type="ECO:0000256" key="6">
    <source>
        <dbReference type="ARBA" id="ARBA00023075"/>
    </source>
</evidence>
<protein>
    <recommendedName>
        <fullName evidence="8">Na(+)-translocating NADH-quinone reductase subunit A</fullName>
        <shortName evidence="8">Na(+)-NQR subunit A</shortName>
        <shortName evidence="8">Na(+)-translocating NQR subunit A</shortName>
        <ecNumber evidence="8">7.2.1.1</ecNumber>
    </recommendedName>
    <alternativeName>
        <fullName evidence="8">NQR complex subunit A</fullName>
    </alternativeName>
    <alternativeName>
        <fullName evidence="8">NQR-1 subunit A</fullName>
    </alternativeName>
</protein>
<evidence type="ECO:0000256" key="8">
    <source>
        <dbReference type="HAMAP-Rule" id="MF_00425"/>
    </source>
</evidence>
<keyword evidence="3 8" id="KW-0520">NAD</keyword>
<dbReference type="InterPro" id="IPR008703">
    <property type="entry name" value="NqrA"/>
</dbReference>
<dbReference type="PANTHER" id="PTHR37839:SF1">
    <property type="entry name" value="NA(+)-TRANSLOCATING NADH-QUINONE REDUCTASE SUBUNIT A"/>
    <property type="match status" value="1"/>
</dbReference>
<dbReference type="AlphaFoldDB" id="A0A327YVC2"/>
<feature type="domain" description="NqrA N-terminal barrel-sandwich hybrid" evidence="9">
    <location>
        <begin position="5"/>
        <end position="98"/>
    </location>
</feature>
<keyword evidence="5 8" id="KW-0406">Ion transport</keyword>
<comment type="subunit">
    <text evidence="8">Composed of six subunits; NqrA, NqrB, NqrC, NqrD, NqrE and NqrF.</text>
</comment>
<evidence type="ECO:0000259" key="11">
    <source>
        <dbReference type="Pfam" id="PF24836"/>
    </source>
</evidence>
<dbReference type="NCBIfam" id="TIGR01936">
    <property type="entry name" value="nqrA"/>
    <property type="match status" value="1"/>
</dbReference>
<dbReference type="SUPFAM" id="SSF51230">
    <property type="entry name" value="Single hybrid motif"/>
    <property type="match status" value="1"/>
</dbReference>
<name>A0A327YVC2_9FLAO</name>
<dbReference type="Pfam" id="PF24836">
    <property type="entry name" value="NQRA_2nd"/>
    <property type="match status" value="1"/>
</dbReference>
<dbReference type="NCBIfam" id="NF003761">
    <property type="entry name" value="PRK05352.1-4"/>
    <property type="match status" value="1"/>
</dbReference>
<dbReference type="Pfam" id="PF11973">
    <property type="entry name" value="NQRA_SLBB"/>
    <property type="match status" value="1"/>
</dbReference>
<keyword evidence="2 8" id="KW-1278">Translocase</keyword>
<evidence type="ECO:0000256" key="4">
    <source>
        <dbReference type="ARBA" id="ARBA00023053"/>
    </source>
</evidence>
<dbReference type="OrthoDB" id="9774536at2"/>
<evidence type="ECO:0000256" key="1">
    <source>
        <dbReference type="ARBA" id="ARBA00022448"/>
    </source>
</evidence>
<comment type="function">
    <text evidence="8">NQR complex catalyzes the reduction of ubiquinone-1 to ubiquinol by two successive reactions, coupled with the transport of Na(+) ions from the cytoplasm to the periplasm. NqrA to NqrE are probably involved in the second step, the conversion of ubisemiquinone to ubiquinol.</text>
</comment>
<dbReference type="EMBL" id="QLMI01000002">
    <property type="protein sequence ID" value="RAK24296.1"/>
    <property type="molecule type" value="Genomic_DNA"/>
</dbReference>
<keyword evidence="13" id="KW-1185">Reference proteome</keyword>
<comment type="similarity">
    <text evidence="8">Belongs to the NqrA family.</text>
</comment>
<evidence type="ECO:0000256" key="3">
    <source>
        <dbReference type="ARBA" id="ARBA00023027"/>
    </source>
</evidence>
<dbReference type="InterPro" id="IPR056147">
    <property type="entry name" value="NQRA_N"/>
</dbReference>
<evidence type="ECO:0000313" key="13">
    <source>
        <dbReference type="Proteomes" id="UP000249620"/>
    </source>
</evidence>
<dbReference type="EC" id="7.2.1.1" evidence="8"/>
<keyword evidence="6 8" id="KW-0830">Ubiquinone</keyword>
<dbReference type="HAMAP" id="MF_00425">
    <property type="entry name" value="NqrA"/>
    <property type="match status" value="1"/>
</dbReference>
<sequence length="449" mass="48626">MSKDIRIKKGLDLKLKGEAAHKVAQVTRSKVYAVKPSDFHGVTPKMVVKEGDNVKAGEVIFFSKSDEKVKFVAPVSGKIQEIKRGEKRVILEILIAADSQDVFVEHSKKNPNDLSTEEVKAHLLASGCWPFINQRPYDVIANSADTPKAIFISAYATAPLAADVEFVLENKLEAFQVGIDALAKLTSGKVHLSVKGKGKSIFKDVKGVSLHQVYGPHPAGNVGVQIAKISPINAGERVWTVTPQDVAIIGELFLTGKFNATRTVALVGSEVKDAQYYNVISGAAIADLVAGKIESDNVRVISGDVLTGAKVKMDGNLGFLSNTVTVIPEGNVYRMFGWMPFASPSVHSASRTGLSWLMPGKKYAPNTNLNGEERALVVTGEMEAVMPLDIFPMQLLKACLASDIDKMESLGIYEVAPEDFALIDYTNTSKLEAQQIIREALDLMIKEVG</sequence>
<dbReference type="GO" id="GO:0006814">
    <property type="term" value="P:sodium ion transport"/>
    <property type="evidence" value="ECO:0007669"/>
    <property type="project" value="UniProtKB-UniRule"/>
</dbReference>
<feature type="domain" description="NqrA second alpha/beta" evidence="11">
    <location>
        <begin position="115"/>
        <end position="258"/>
    </location>
</feature>
<evidence type="ECO:0000256" key="5">
    <source>
        <dbReference type="ARBA" id="ARBA00023065"/>
    </source>
</evidence>
<keyword evidence="4 8" id="KW-0915">Sodium</keyword>
<accession>A0A327YVC2</accession>
<organism evidence="12 13">
    <name type="scientific">Flavobacterium aquaticum</name>
    <dbReference type="NCBI Taxonomy" id="1236486"/>
    <lineage>
        <taxon>Bacteria</taxon>
        <taxon>Pseudomonadati</taxon>
        <taxon>Bacteroidota</taxon>
        <taxon>Flavobacteriia</taxon>
        <taxon>Flavobacteriales</taxon>
        <taxon>Flavobacteriaceae</taxon>
        <taxon>Flavobacterium</taxon>
    </lineage>
</organism>
<dbReference type="InterPro" id="IPR011053">
    <property type="entry name" value="Single_hybrid_motif"/>
</dbReference>
<dbReference type="GO" id="GO:0016655">
    <property type="term" value="F:oxidoreductase activity, acting on NAD(P)H, quinone or similar compound as acceptor"/>
    <property type="evidence" value="ECO:0007669"/>
    <property type="project" value="UniProtKB-UniRule"/>
</dbReference>
<evidence type="ECO:0000313" key="12">
    <source>
        <dbReference type="EMBL" id="RAK24296.1"/>
    </source>
</evidence>
<keyword evidence="1 8" id="KW-0813">Transport</keyword>
<keyword evidence="7 8" id="KW-0739">Sodium transport</keyword>
<evidence type="ECO:0000256" key="7">
    <source>
        <dbReference type="ARBA" id="ARBA00023201"/>
    </source>
</evidence>
<dbReference type="Pfam" id="PF05896">
    <property type="entry name" value="NQRA_N"/>
    <property type="match status" value="1"/>
</dbReference>
<dbReference type="Proteomes" id="UP000249620">
    <property type="component" value="Unassembled WGS sequence"/>
</dbReference>
<dbReference type="InterPro" id="IPR022615">
    <property type="entry name" value="NqrA_C_domain"/>
</dbReference>
<reference evidence="12 13" key="1">
    <citation type="submission" date="2018-06" db="EMBL/GenBank/DDBJ databases">
        <title>Genomic Encyclopedia of Type Strains, Phase III (KMG-III): the genomes of soil and plant-associated and newly described type strains.</title>
        <authorList>
            <person name="Whitman W."/>
        </authorList>
    </citation>
    <scope>NUCLEOTIDE SEQUENCE [LARGE SCALE GENOMIC DNA]</scope>
    <source>
        <strain evidence="12 13">CGMCC 1.12398</strain>
    </source>
</reference>
<dbReference type="PANTHER" id="PTHR37839">
    <property type="entry name" value="NA(+)-TRANSLOCATING NADH-QUINONE REDUCTASE SUBUNIT A"/>
    <property type="match status" value="1"/>
</dbReference>